<comment type="subunit">
    <text evidence="5">Monomer.</text>
</comment>
<dbReference type="Gene3D" id="3.10.20.80">
    <property type="entry name" value="Translation initiation factor 3 (IF-3), N-terminal domain"/>
    <property type="match status" value="1"/>
</dbReference>
<evidence type="ECO:0000256" key="4">
    <source>
        <dbReference type="NCBIfam" id="TIGR00168"/>
    </source>
</evidence>
<reference evidence="8 9" key="1">
    <citation type="journal article" date="2016" name="Nat. Commun.">
        <title>Thousands of microbial genomes shed light on interconnected biogeochemical processes in an aquifer system.</title>
        <authorList>
            <person name="Anantharaman K."/>
            <person name="Brown C.T."/>
            <person name="Hug L.A."/>
            <person name="Sharon I."/>
            <person name="Castelle C.J."/>
            <person name="Probst A.J."/>
            <person name="Thomas B.C."/>
            <person name="Singh A."/>
            <person name="Wilkins M.J."/>
            <person name="Karaoz U."/>
            <person name="Brodie E.L."/>
            <person name="Williams K.H."/>
            <person name="Hubbard S.S."/>
            <person name="Banfield J.F."/>
        </authorList>
    </citation>
    <scope>NUCLEOTIDE SEQUENCE [LARGE SCALE GENOMIC DNA]</scope>
</reference>
<keyword evidence="3 5" id="KW-0648">Protein biosynthesis</keyword>
<dbReference type="InterPro" id="IPR019814">
    <property type="entry name" value="Translation_initiation_fac_3_N"/>
</dbReference>
<evidence type="ECO:0000313" key="8">
    <source>
        <dbReference type="EMBL" id="OHA61998.1"/>
    </source>
</evidence>
<dbReference type="Gene3D" id="3.30.110.10">
    <property type="entry name" value="Translation initiation factor 3 (IF-3), C-terminal domain"/>
    <property type="match status" value="1"/>
</dbReference>
<dbReference type="GO" id="GO:0005737">
    <property type="term" value="C:cytoplasm"/>
    <property type="evidence" value="ECO:0007669"/>
    <property type="project" value="UniProtKB-SubCell"/>
</dbReference>
<dbReference type="EMBL" id="MHTM01000025">
    <property type="protein sequence ID" value="OHA61998.1"/>
    <property type="molecule type" value="Genomic_DNA"/>
</dbReference>
<dbReference type="GO" id="GO:0003743">
    <property type="term" value="F:translation initiation factor activity"/>
    <property type="evidence" value="ECO:0007669"/>
    <property type="project" value="UniProtKB-UniRule"/>
</dbReference>
<comment type="similarity">
    <text evidence="1 5">Belongs to the IF-3 family.</text>
</comment>
<dbReference type="NCBIfam" id="TIGR00168">
    <property type="entry name" value="infC"/>
    <property type="match status" value="1"/>
</dbReference>
<organism evidence="8 9">
    <name type="scientific">Candidatus Vogelbacteria bacterium RIFOXYD2_FULL_44_9</name>
    <dbReference type="NCBI Taxonomy" id="1802441"/>
    <lineage>
        <taxon>Bacteria</taxon>
        <taxon>Candidatus Vogeliibacteriota</taxon>
    </lineage>
</organism>
<dbReference type="PANTHER" id="PTHR10938">
    <property type="entry name" value="TRANSLATION INITIATION FACTOR IF-3"/>
    <property type="match status" value="1"/>
</dbReference>
<dbReference type="AlphaFoldDB" id="A0A1G2QNF2"/>
<dbReference type="InterPro" id="IPR019815">
    <property type="entry name" value="Translation_initiation_fac_3_C"/>
</dbReference>
<dbReference type="InterPro" id="IPR036787">
    <property type="entry name" value="T_IF-3_N_sf"/>
</dbReference>
<dbReference type="PANTHER" id="PTHR10938:SF0">
    <property type="entry name" value="TRANSLATION INITIATION FACTOR IF-3, MITOCHONDRIAL"/>
    <property type="match status" value="1"/>
</dbReference>
<dbReference type="PROSITE" id="PS00938">
    <property type="entry name" value="IF3"/>
    <property type="match status" value="1"/>
</dbReference>
<gene>
    <name evidence="8" type="ORF">A2556_02980</name>
</gene>
<accession>A0A1G2QNF2</accession>
<comment type="subcellular location">
    <subcellularLocation>
        <location evidence="5">Cytoplasm</location>
    </subcellularLocation>
</comment>
<evidence type="ECO:0000259" key="6">
    <source>
        <dbReference type="Pfam" id="PF00707"/>
    </source>
</evidence>
<evidence type="ECO:0000313" key="9">
    <source>
        <dbReference type="Proteomes" id="UP000177140"/>
    </source>
</evidence>
<dbReference type="InterPro" id="IPR036788">
    <property type="entry name" value="T_IF-3_C_sf"/>
</dbReference>
<protein>
    <recommendedName>
        <fullName evidence="4 5">Translation initiation factor IF-3</fullName>
    </recommendedName>
</protein>
<evidence type="ECO:0000256" key="1">
    <source>
        <dbReference type="ARBA" id="ARBA00005439"/>
    </source>
</evidence>
<dbReference type="GO" id="GO:0043022">
    <property type="term" value="F:ribosome binding"/>
    <property type="evidence" value="ECO:0007669"/>
    <property type="project" value="TreeGrafter"/>
</dbReference>
<dbReference type="Proteomes" id="UP000177140">
    <property type="component" value="Unassembled WGS sequence"/>
</dbReference>
<dbReference type="SUPFAM" id="SSF55200">
    <property type="entry name" value="Translation initiation factor IF3, C-terminal domain"/>
    <property type="match status" value="1"/>
</dbReference>
<proteinExistence type="inferred from homology"/>
<name>A0A1G2QNF2_9BACT</name>
<dbReference type="SUPFAM" id="SSF54364">
    <property type="entry name" value="Translation initiation factor IF3, N-terminal domain"/>
    <property type="match status" value="1"/>
</dbReference>
<comment type="function">
    <text evidence="5">IF-3 binds to the 30S ribosomal subunit and shifts the equilibrium between 70S ribosomes and their 50S and 30S subunits in favor of the free subunits, thus enhancing the availability of 30S subunits on which protein synthesis initiation begins.</text>
</comment>
<comment type="caution">
    <text evidence="8">The sequence shown here is derived from an EMBL/GenBank/DDBJ whole genome shotgun (WGS) entry which is preliminary data.</text>
</comment>
<dbReference type="Pfam" id="PF05198">
    <property type="entry name" value="IF3_N"/>
    <property type="match status" value="1"/>
</dbReference>
<evidence type="ECO:0000256" key="5">
    <source>
        <dbReference type="RuleBase" id="RU000646"/>
    </source>
</evidence>
<keyword evidence="2 5" id="KW-0396">Initiation factor</keyword>
<evidence type="ECO:0000256" key="2">
    <source>
        <dbReference type="ARBA" id="ARBA00022540"/>
    </source>
</evidence>
<dbReference type="InterPro" id="IPR001288">
    <property type="entry name" value="Translation_initiation_fac_3"/>
</dbReference>
<evidence type="ECO:0000256" key="3">
    <source>
        <dbReference type="ARBA" id="ARBA00022917"/>
    </source>
</evidence>
<feature type="domain" description="Translation initiation factor 3 N-terminal" evidence="7">
    <location>
        <begin position="7"/>
        <end position="76"/>
    </location>
</feature>
<dbReference type="GO" id="GO:0032790">
    <property type="term" value="P:ribosome disassembly"/>
    <property type="evidence" value="ECO:0007669"/>
    <property type="project" value="TreeGrafter"/>
</dbReference>
<sequence length="184" mass="20794">MSNRVRINKEIRAQELRVIDDQEGNLGVLSLADALTLAEERDADLIEISPDAVPPVAKIMDYGKYQYIQDRKAREARSKVHTTETKALQVKIGTGEHDLEMKAKKASEFLHDGHRVKINLFLPGRAKYLDPKFLHERLERLLRLISEDFKISDPAQKSPKGITVVIERDRSAKKVEAGAQTEPG</sequence>
<dbReference type="Pfam" id="PF00707">
    <property type="entry name" value="IF3_C"/>
    <property type="match status" value="1"/>
</dbReference>
<dbReference type="InterPro" id="IPR019813">
    <property type="entry name" value="Translation_initiation_fac3_CS"/>
</dbReference>
<feature type="domain" description="Translation initiation factor 3 C-terminal" evidence="6">
    <location>
        <begin position="84"/>
        <end position="167"/>
    </location>
</feature>
<evidence type="ECO:0000259" key="7">
    <source>
        <dbReference type="Pfam" id="PF05198"/>
    </source>
</evidence>